<organism evidence="1 2">
    <name type="scientific">Kingella bonacorsii</name>
    <dbReference type="NCBI Taxonomy" id="2796361"/>
    <lineage>
        <taxon>Bacteria</taxon>
        <taxon>Pseudomonadati</taxon>
        <taxon>Pseudomonadota</taxon>
        <taxon>Betaproteobacteria</taxon>
        <taxon>Neisseriales</taxon>
        <taxon>Neisseriaceae</taxon>
        <taxon>Kingella</taxon>
    </lineage>
</organism>
<sequence length="75" mass="8833">MDFAGWQDVGEPPTGYRLQVWQRFQAAFCGAIQRQPENKRMRHHNERGRKYWQPEMVTPRSYGLLASRALAKVEV</sequence>
<gene>
    <name evidence="1" type="ORF">JDW22_03265</name>
</gene>
<protein>
    <submittedName>
        <fullName evidence="1">Uncharacterized protein</fullName>
    </submittedName>
</protein>
<reference evidence="1 2" key="1">
    <citation type="journal article" date="2021" name="Pathogens">
        <title>Isolation and Characterization of Kingella bonacorsii sp. nov., A Novel Kingella Species Detected in a Stable Periodontitis Subject.</title>
        <authorList>
            <person name="Antezack A."/>
            <person name="Boxberger M."/>
            <person name="Rolland C."/>
            <person name="Monnet-Corti V."/>
            <person name="La Scola B."/>
        </authorList>
    </citation>
    <scope>NUCLEOTIDE SEQUENCE [LARGE SCALE GENOMIC DNA]</scope>
    <source>
        <strain evidence="1 2">Marseille-Q4569</strain>
    </source>
</reference>
<keyword evidence="2" id="KW-1185">Reference proteome</keyword>
<dbReference type="RefSeq" id="WP_200521692.1">
    <property type="nucleotide sequence ID" value="NZ_JAEHNZ010000001.1"/>
</dbReference>
<evidence type="ECO:0000313" key="2">
    <source>
        <dbReference type="Proteomes" id="UP000614058"/>
    </source>
</evidence>
<proteinExistence type="predicted"/>
<evidence type="ECO:0000313" key="1">
    <source>
        <dbReference type="EMBL" id="MBK0395636.1"/>
    </source>
</evidence>
<dbReference type="Proteomes" id="UP000614058">
    <property type="component" value="Unassembled WGS sequence"/>
</dbReference>
<name>A0ABS1BQT4_9NEIS</name>
<dbReference type="EMBL" id="JAEHNZ010000001">
    <property type="protein sequence ID" value="MBK0395636.1"/>
    <property type="molecule type" value="Genomic_DNA"/>
</dbReference>
<accession>A0ABS1BQT4</accession>
<comment type="caution">
    <text evidence="1">The sequence shown here is derived from an EMBL/GenBank/DDBJ whole genome shotgun (WGS) entry which is preliminary data.</text>
</comment>